<evidence type="ECO:0000313" key="1">
    <source>
        <dbReference type="EnsemblProtists" id="HpaP806200"/>
    </source>
</evidence>
<reference evidence="1" key="2">
    <citation type="submission" date="2015-06" db="UniProtKB">
        <authorList>
            <consortium name="EnsemblProtists"/>
        </authorList>
    </citation>
    <scope>IDENTIFICATION</scope>
    <source>
        <strain evidence="1">Emoy2</strain>
    </source>
</reference>
<organism evidence="1 2">
    <name type="scientific">Hyaloperonospora arabidopsidis (strain Emoy2)</name>
    <name type="common">Downy mildew agent</name>
    <name type="synonym">Peronospora arabidopsidis</name>
    <dbReference type="NCBI Taxonomy" id="559515"/>
    <lineage>
        <taxon>Eukaryota</taxon>
        <taxon>Sar</taxon>
        <taxon>Stramenopiles</taxon>
        <taxon>Oomycota</taxon>
        <taxon>Peronosporomycetes</taxon>
        <taxon>Peronosporales</taxon>
        <taxon>Peronosporaceae</taxon>
        <taxon>Hyaloperonospora</taxon>
    </lineage>
</organism>
<accession>M4BIH4</accession>
<reference evidence="2" key="1">
    <citation type="journal article" date="2010" name="Science">
        <title>Signatures of adaptation to obligate biotrophy in the Hyaloperonospora arabidopsidis genome.</title>
        <authorList>
            <person name="Baxter L."/>
            <person name="Tripathy S."/>
            <person name="Ishaque N."/>
            <person name="Boot N."/>
            <person name="Cabral A."/>
            <person name="Kemen E."/>
            <person name="Thines M."/>
            <person name="Ah-Fong A."/>
            <person name="Anderson R."/>
            <person name="Badejoko W."/>
            <person name="Bittner-Eddy P."/>
            <person name="Boore J.L."/>
            <person name="Chibucos M.C."/>
            <person name="Coates M."/>
            <person name="Dehal P."/>
            <person name="Delehaunty K."/>
            <person name="Dong S."/>
            <person name="Downton P."/>
            <person name="Dumas B."/>
            <person name="Fabro G."/>
            <person name="Fronick C."/>
            <person name="Fuerstenberg S.I."/>
            <person name="Fulton L."/>
            <person name="Gaulin E."/>
            <person name="Govers F."/>
            <person name="Hughes L."/>
            <person name="Humphray S."/>
            <person name="Jiang R.H."/>
            <person name="Judelson H."/>
            <person name="Kamoun S."/>
            <person name="Kyung K."/>
            <person name="Meijer H."/>
            <person name="Minx P."/>
            <person name="Morris P."/>
            <person name="Nelson J."/>
            <person name="Phuntumart V."/>
            <person name="Qutob D."/>
            <person name="Rehmany A."/>
            <person name="Rougon-Cardoso A."/>
            <person name="Ryden P."/>
            <person name="Torto-Alalibo T."/>
            <person name="Studholme D."/>
            <person name="Wang Y."/>
            <person name="Win J."/>
            <person name="Wood J."/>
            <person name="Clifton S.W."/>
            <person name="Rogers J."/>
            <person name="Van den Ackerveken G."/>
            <person name="Jones J.D."/>
            <person name="McDowell J.M."/>
            <person name="Beynon J."/>
            <person name="Tyler B.M."/>
        </authorList>
    </citation>
    <scope>NUCLEOTIDE SEQUENCE [LARGE SCALE GENOMIC DNA]</scope>
    <source>
        <strain evidence="2">Emoy2</strain>
    </source>
</reference>
<dbReference type="VEuPathDB" id="FungiDB:HpaG806200"/>
<protein>
    <submittedName>
        <fullName evidence="1">Uncharacterized protein</fullName>
    </submittedName>
</protein>
<dbReference type="EnsemblProtists" id="HpaT806200">
    <property type="protein sequence ID" value="HpaP806200"/>
    <property type="gene ID" value="HpaG806200"/>
</dbReference>
<name>M4BIH4_HYAAE</name>
<keyword evidence="2" id="KW-1185">Reference proteome</keyword>
<dbReference type="Proteomes" id="UP000011713">
    <property type="component" value="Unassembled WGS sequence"/>
</dbReference>
<proteinExistence type="predicted"/>
<dbReference type="EMBL" id="JH598294">
    <property type="status" value="NOT_ANNOTATED_CDS"/>
    <property type="molecule type" value="Genomic_DNA"/>
</dbReference>
<evidence type="ECO:0000313" key="2">
    <source>
        <dbReference type="Proteomes" id="UP000011713"/>
    </source>
</evidence>
<dbReference type="HOGENOM" id="CLU_2255358_0_0_1"/>
<sequence length="104" mass="11028">MALFSFLLERVFFPRNLGLPASRLASTEDWIILALPACLDLDGAARDGCDAGGGDCGGEGSAIVESEASKSLSPSLMDLEMGLIVRKWVGMITENGSYLCLQSQ</sequence>
<dbReference type="InParanoid" id="M4BIH4"/>
<dbReference type="AlphaFoldDB" id="M4BIH4"/>